<dbReference type="EMBL" id="GGMR01001789">
    <property type="protein sequence ID" value="MBY14408.1"/>
    <property type="molecule type" value="Transcribed_RNA"/>
</dbReference>
<protein>
    <submittedName>
        <fullName evidence="1">Uncharacterized protein</fullName>
    </submittedName>
</protein>
<gene>
    <name evidence="1" type="ORF">g.130276</name>
</gene>
<reference evidence="1" key="1">
    <citation type="submission" date="2018-04" db="EMBL/GenBank/DDBJ databases">
        <title>Transcriptome of Schizaphis graminum biotype I.</title>
        <authorList>
            <person name="Scully E.D."/>
            <person name="Geib S.M."/>
            <person name="Palmer N.A."/>
            <person name="Koch K."/>
            <person name="Bradshaw J."/>
            <person name="Heng-Moss T."/>
            <person name="Sarath G."/>
        </authorList>
    </citation>
    <scope>NUCLEOTIDE SEQUENCE</scope>
</reference>
<organism evidence="1">
    <name type="scientific">Schizaphis graminum</name>
    <name type="common">Green bug aphid</name>
    <dbReference type="NCBI Taxonomy" id="13262"/>
    <lineage>
        <taxon>Eukaryota</taxon>
        <taxon>Metazoa</taxon>
        <taxon>Ecdysozoa</taxon>
        <taxon>Arthropoda</taxon>
        <taxon>Hexapoda</taxon>
        <taxon>Insecta</taxon>
        <taxon>Pterygota</taxon>
        <taxon>Neoptera</taxon>
        <taxon>Paraneoptera</taxon>
        <taxon>Hemiptera</taxon>
        <taxon>Sternorrhyncha</taxon>
        <taxon>Aphidomorpha</taxon>
        <taxon>Aphidoidea</taxon>
        <taxon>Aphididae</taxon>
        <taxon>Aphidini</taxon>
        <taxon>Schizaphis</taxon>
    </lineage>
</organism>
<proteinExistence type="predicted"/>
<accession>A0A2S2NBC8</accession>
<dbReference type="AlphaFoldDB" id="A0A2S2NBC8"/>
<name>A0A2S2NBC8_SCHGA</name>
<sequence length="236" mass="26171">MMVGRYGCFVIAKSRKTALLINSIFIHVVNCDRYLNWNTHYIALLVLYRHTVYTEKDNTDTQTVVTIFRRRRTSFRLHNNIITCIKANTIILLAECAIEAAAGAKPKKKITFLPNRVSQSDHVCAAAKICCGGAAAESRCNNTVWRELELDLVVVVVVVRQPAAALGVDGGRPNRPPGGAPAQARQRRVTTAAGESLPGRRTARALLFERVCVCVCVCTCLRRDSSVYLYVCVYII</sequence>
<evidence type="ECO:0000313" key="1">
    <source>
        <dbReference type="EMBL" id="MBY14408.1"/>
    </source>
</evidence>